<dbReference type="Proteomes" id="UP000789702">
    <property type="component" value="Unassembled WGS sequence"/>
</dbReference>
<accession>A0ACA9PS08</accession>
<feature type="non-terminal residue" evidence="1">
    <location>
        <position position="196"/>
    </location>
</feature>
<proteinExistence type="predicted"/>
<organism evidence="1 2">
    <name type="scientific">Dentiscutata heterogama</name>
    <dbReference type="NCBI Taxonomy" id="1316150"/>
    <lineage>
        <taxon>Eukaryota</taxon>
        <taxon>Fungi</taxon>
        <taxon>Fungi incertae sedis</taxon>
        <taxon>Mucoromycota</taxon>
        <taxon>Glomeromycotina</taxon>
        <taxon>Glomeromycetes</taxon>
        <taxon>Diversisporales</taxon>
        <taxon>Gigasporaceae</taxon>
        <taxon>Dentiscutata</taxon>
    </lineage>
</organism>
<dbReference type="EMBL" id="CAJVPU010033525">
    <property type="protein sequence ID" value="CAG8722702.1"/>
    <property type="molecule type" value="Genomic_DNA"/>
</dbReference>
<reference evidence="1" key="1">
    <citation type="submission" date="2021-06" db="EMBL/GenBank/DDBJ databases">
        <authorList>
            <person name="Kallberg Y."/>
            <person name="Tangrot J."/>
            <person name="Rosling A."/>
        </authorList>
    </citation>
    <scope>NUCLEOTIDE SEQUENCE</scope>
    <source>
        <strain evidence="1">IL203A</strain>
    </source>
</reference>
<name>A0ACA9PS08_9GLOM</name>
<comment type="caution">
    <text evidence="1">The sequence shown here is derived from an EMBL/GenBank/DDBJ whole genome shotgun (WGS) entry which is preliminary data.</text>
</comment>
<evidence type="ECO:0000313" key="2">
    <source>
        <dbReference type="Proteomes" id="UP000789702"/>
    </source>
</evidence>
<keyword evidence="2" id="KW-1185">Reference proteome</keyword>
<sequence length="196" mass="23934">FVYINKNNMPRISDGNIDIHGRYKFLFFLIQCKWLSPRYKIEVKVLREFLNTIAENPQFIGFLVSNVELGEYALKELKDSLLKDRICVCFYYEIVDKIKEHAEILKIKQDKDENEKKENKRKFTEIEAEIKFLRRENKKIKEERNEKYEKKIEELQTQINDLEEKLETQNREIKERLENQTKQLKKQNRELKEKLE</sequence>
<protein>
    <submittedName>
        <fullName evidence="1">12713_t:CDS:1</fullName>
    </submittedName>
</protein>
<evidence type="ECO:0000313" key="1">
    <source>
        <dbReference type="EMBL" id="CAG8722702.1"/>
    </source>
</evidence>
<gene>
    <name evidence="1" type="ORF">DHETER_LOCUS12927</name>
</gene>
<feature type="non-terminal residue" evidence="1">
    <location>
        <position position="1"/>
    </location>
</feature>